<feature type="binding site" evidence="10">
    <location>
        <position position="499"/>
    </location>
    <ligand>
        <name>Mg(2+)</name>
        <dbReference type="ChEBI" id="CHEBI:18420"/>
        <label>1</label>
        <note>catalytic</note>
    </ligand>
</feature>
<dbReference type="InterPro" id="IPR006171">
    <property type="entry name" value="TOPRIM_dom"/>
</dbReference>
<evidence type="ECO:0000256" key="3">
    <source>
        <dbReference type="ARBA" id="ARBA00022723"/>
    </source>
</evidence>
<protein>
    <recommendedName>
        <fullName evidence="10">DNA gyrase subunit B</fullName>
        <ecNumber evidence="10">5.6.2.2</ecNumber>
    </recommendedName>
</protein>
<keyword evidence="11" id="KW-0175">Coiled coil</keyword>
<dbReference type="GO" id="GO:0003677">
    <property type="term" value="F:DNA binding"/>
    <property type="evidence" value="ECO:0007669"/>
    <property type="project" value="UniProtKB-KW"/>
</dbReference>
<dbReference type="InterPro" id="IPR034160">
    <property type="entry name" value="TOPRIM_GyrB"/>
</dbReference>
<dbReference type="GO" id="GO:0005737">
    <property type="term" value="C:cytoplasm"/>
    <property type="evidence" value="ECO:0007669"/>
    <property type="project" value="UniProtKB-SubCell"/>
</dbReference>
<dbReference type="PANTHER" id="PTHR45866">
    <property type="entry name" value="DNA GYRASE/TOPOISOMERASE SUBUNIT B"/>
    <property type="match status" value="1"/>
</dbReference>
<accession>A0A0G0YHC2</accession>
<name>A0A0G0YHC2_UNCC2</name>
<feature type="site" description="Interaction with DNA" evidence="10">
    <location>
        <position position="454"/>
    </location>
</feature>
<gene>
    <name evidence="10" type="primary">gyrB</name>
    <name evidence="13" type="ORF">UU65_C0003G0021</name>
</gene>
<dbReference type="PRINTS" id="PR00418">
    <property type="entry name" value="TPI2FAMILY"/>
</dbReference>
<dbReference type="PRINTS" id="PR01159">
    <property type="entry name" value="DNAGYRASEB"/>
</dbReference>
<dbReference type="NCBIfam" id="TIGR01059">
    <property type="entry name" value="gyrB"/>
    <property type="match status" value="1"/>
</dbReference>
<dbReference type="AlphaFoldDB" id="A0A0G0YHC2"/>
<dbReference type="InterPro" id="IPR020568">
    <property type="entry name" value="Ribosomal_Su5_D2-typ_SF"/>
</dbReference>
<dbReference type="NCBIfam" id="NF011501">
    <property type="entry name" value="PRK14939.1"/>
    <property type="match status" value="1"/>
</dbReference>
<dbReference type="GO" id="GO:0006261">
    <property type="term" value="P:DNA-templated DNA replication"/>
    <property type="evidence" value="ECO:0007669"/>
    <property type="project" value="UniProtKB-UniRule"/>
</dbReference>
<dbReference type="EMBL" id="LCBL01000003">
    <property type="protein sequence ID" value="KKS08966.1"/>
    <property type="molecule type" value="Genomic_DNA"/>
</dbReference>
<dbReference type="SUPFAM" id="SSF55874">
    <property type="entry name" value="ATPase domain of HSP90 chaperone/DNA topoisomerase II/histidine kinase"/>
    <property type="match status" value="1"/>
</dbReference>
<dbReference type="PANTHER" id="PTHR45866:SF1">
    <property type="entry name" value="DNA GYRASE SUBUNIT B, MITOCHONDRIAL"/>
    <property type="match status" value="1"/>
</dbReference>
<evidence type="ECO:0000256" key="2">
    <source>
        <dbReference type="ARBA" id="ARBA00010708"/>
    </source>
</evidence>
<dbReference type="NCBIfam" id="NF004189">
    <property type="entry name" value="PRK05644.1"/>
    <property type="match status" value="1"/>
</dbReference>
<dbReference type="InterPro" id="IPR036890">
    <property type="entry name" value="HATPase_C_sf"/>
</dbReference>
<comment type="miscellaneous">
    <text evidence="10">Few gyrases are as efficient as E.coli at forming negative supercoils. Not all organisms have 2 type II topoisomerases; in organisms with a single type II topoisomerase this enzyme also has to decatenate newly replicated chromosomes.</text>
</comment>
<evidence type="ECO:0000256" key="10">
    <source>
        <dbReference type="HAMAP-Rule" id="MF_01898"/>
    </source>
</evidence>
<dbReference type="InterPro" id="IPR014721">
    <property type="entry name" value="Ribsml_uS5_D2-typ_fold_subgr"/>
</dbReference>
<keyword evidence="5 10" id="KW-0067">ATP-binding</keyword>
<evidence type="ECO:0000256" key="8">
    <source>
        <dbReference type="ARBA" id="ARBA00023125"/>
    </source>
</evidence>
<comment type="function">
    <text evidence="10">A type II topoisomerase that negatively supercoils closed circular double-stranded (ds) DNA in an ATP-dependent manner to modulate DNA topology and maintain chromosomes in an underwound state. Negative supercoiling favors strand separation, and DNA replication, transcription, recombination and repair, all of which involve strand separation. Also able to catalyze the interconversion of other topological isomers of dsDNA rings, including catenanes and knotted rings. Type II topoisomerases break and join 2 DNA strands simultaneously in an ATP-dependent manner.</text>
</comment>
<keyword evidence="8" id="KW-0238">DNA-binding</keyword>
<comment type="caution">
    <text evidence="13">The sequence shown here is derived from an EMBL/GenBank/DDBJ whole genome shotgun (WGS) entry which is preliminary data.</text>
</comment>
<dbReference type="Pfam" id="PF00986">
    <property type="entry name" value="DNA_gyraseB_C"/>
    <property type="match status" value="1"/>
</dbReference>
<dbReference type="Gene3D" id="3.30.565.10">
    <property type="entry name" value="Histidine kinase-like ATPase, C-terminal domain"/>
    <property type="match status" value="1"/>
</dbReference>
<dbReference type="FunFam" id="3.30.230.10:FF:000005">
    <property type="entry name" value="DNA gyrase subunit B"/>
    <property type="match status" value="1"/>
</dbReference>
<evidence type="ECO:0000313" key="14">
    <source>
        <dbReference type="Proteomes" id="UP000033869"/>
    </source>
</evidence>
<evidence type="ECO:0000259" key="12">
    <source>
        <dbReference type="PROSITE" id="PS50880"/>
    </source>
</evidence>
<evidence type="ECO:0000256" key="1">
    <source>
        <dbReference type="ARBA" id="ARBA00000185"/>
    </source>
</evidence>
<dbReference type="PATRIC" id="fig|1618344.3.peg.664"/>
<dbReference type="GO" id="GO:0006265">
    <property type="term" value="P:DNA topological change"/>
    <property type="evidence" value="ECO:0007669"/>
    <property type="project" value="UniProtKB-UniRule"/>
</dbReference>
<dbReference type="GO" id="GO:0005694">
    <property type="term" value="C:chromosome"/>
    <property type="evidence" value="ECO:0007669"/>
    <property type="project" value="InterPro"/>
</dbReference>
<dbReference type="InterPro" id="IPR013506">
    <property type="entry name" value="Topo_IIA_bsu_dom2"/>
</dbReference>
<dbReference type="InterPro" id="IPR002288">
    <property type="entry name" value="DNA_gyrase_B_C"/>
</dbReference>
<evidence type="ECO:0000256" key="6">
    <source>
        <dbReference type="ARBA" id="ARBA00022842"/>
    </source>
</evidence>
<dbReference type="SMART" id="SM00387">
    <property type="entry name" value="HATPase_c"/>
    <property type="match status" value="1"/>
</dbReference>
<comment type="subunit">
    <text evidence="10">Heterotetramer, composed of two GyrA and two GyrB chains. In the heterotetramer, GyrA contains the active site tyrosine that forms a transient covalent intermediate with DNA, while GyrB binds cofactors and catalyzes ATP hydrolysis.</text>
</comment>
<evidence type="ECO:0000313" key="13">
    <source>
        <dbReference type="EMBL" id="KKS08966.1"/>
    </source>
</evidence>
<evidence type="ECO:0000256" key="5">
    <source>
        <dbReference type="ARBA" id="ARBA00022840"/>
    </source>
</evidence>
<dbReference type="SUPFAM" id="SSF54211">
    <property type="entry name" value="Ribosomal protein S5 domain 2-like"/>
    <property type="match status" value="1"/>
</dbReference>
<dbReference type="Gene3D" id="3.30.230.10">
    <property type="match status" value="1"/>
</dbReference>
<comment type="catalytic activity">
    <reaction evidence="1 10">
        <text>ATP-dependent breakage, passage and rejoining of double-stranded DNA.</text>
        <dbReference type="EC" id="5.6.2.2"/>
    </reaction>
</comment>
<dbReference type="GO" id="GO:0046872">
    <property type="term" value="F:metal ion binding"/>
    <property type="evidence" value="ECO:0007669"/>
    <property type="project" value="UniProtKB-KW"/>
</dbReference>
<dbReference type="InterPro" id="IPR000565">
    <property type="entry name" value="Topo_IIA_B"/>
</dbReference>
<dbReference type="InterPro" id="IPR013759">
    <property type="entry name" value="Topo_IIA_B_C"/>
</dbReference>
<dbReference type="InterPro" id="IPR018522">
    <property type="entry name" value="TopoIIA_CS"/>
</dbReference>
<dbReference type="PROSITE" id="PS00177">
    <property type="entry name" value="TOPOISOMERASE_II"/>
    <property type="match status" value="1"/>
</dbReference>
<dbReference type="InterPro" id="IPR003594">
    <property type="entry name" value="HATPase_dom"/>
</dbReference>
<keyword evidence="3 10" id="KW-0479">Metal-binding</keyword>
<dbReference type="GO" id="GO:0003918">
    <property type="term" value="F:DNA topoisomerase type II (double strand cut, ATP-hydrolyzing) activity"/>
    <property type="evidence" value="ECO:0007669"/>
    <property type="project" value="UniProtKB-UniRule"/>
</dbReference>
<dbReference type="Pfam" id="PF00204">
    <property type="entry name" value="DNA_gyraseB"/>
    <property type="match status" value="1"/>
</dbReference>
<organism evidence="13 14">
    <name type="scientific">candidate division CPR2 bacterium GW2011_GWC1_41_48</name>
    <dbReference type="NCBI Taxonomy" id="1618344"/>
    <lineage>
        <taxon>Bacteria</taxon>
        <taxon>Bacteria division CPR2</taxon>
    </lineage>
</organism>
<dbReference type="SUPFAM" id="SSF56719">
    <property type="entry name" value="Type II DNA topoisomerase"/>
    <property type="match status" value="1"/>
</dbReference>
<feature type="site" description="Interaction with DNA" evidence="10">
    <location>
        <position position="451"/>
    </location>
</feature>
<dbReference type="CDD" id="cd16928">
    <property type="entry name" value="HATPase_GyrB-like"/>
    <property type="match status" value="1"/>
</dbReference>
<evidence type="ECO:0000256" key="9">
    <source>
        <dbReference type="ARBA" id="ARBA00023235"/>
    </source>
</evidence>
<feature type="coiled-coil region" evidence="11">
    <location>
        <begin position="553"/>
        <end position="597"/>
    </location>
</feature>
<evidence type="ECO:0000256" key="11">
    <source>
        <dbReference type="SAM" id="Coils"/>
    </source>
</evidence>
<proteinExistence type="inferred from homology"/>
<dbReference type="Pfam" id="PF02518">
    <property type="entry name" value="HATPase_c"/>
    <property type="match status" value="1"/>
</dbReference>
<dbReference type="InterPro" id="IPR013760">
    <property type="entry name" value="Topo_IIA-like_dom_sf"/>
</dbReference>
<keyword evidence="10" id="KW-0963">Cytoplasm</keyword>
<dbReference type="Gene3D" id="3.40.50.670">
    <property type="match status" value="1"/>
</dbReference>
<evidence type="ECO:0000256" key="7">
    <source>
        <dbReference type="ARBA" id="ARBA00023029"/>
    </source>
</evidence>
<keyword evidence="9 10" id="KW-0413">Isomerase</keyword>
<dbReference type="CDD" id="cd00822">
    <property type="entry name" value="TopoII_Trans_DNA_gyrase"/>
    <property type="match status" value="1"/>
</dbReference>
<sequence length="685" mass="76180">MAKESTYKAEHIQVLEGLEPVRKRPGMYIGGTGIEGLHHLIWEIVDNSIDEATAGFATQVNVVIEDGNKVIVTDDGRGIPVEKHPQTKKSTLETVLTVLHAGGKFGGGGYKVSAGLHGVGLSVVNALSSYLKAEVHKDGKVYVQEYERGNPKADVKPVGTTEISGTIISFIPDEQIFPTVDFDYNAIITHMRHRAYLTKGLKLTLTDNRGGKTKRHGFYFEGGIKSYVQYLNRNKEVVNTPPFYVEKMVGETMVEISVQYTDSFAENIQSFANTVTTPEGGTHLTGFRMAINRVINEYARKNGLLKDNESNLTGDDIKEGLTAVISVKIIDPQFEGQTKAKLGNPEVQGHVQQAMAEYFKYYLDENPNEAKKIIGKASLAARARAAAKAARETVIRKGALEGMTLPGKLADCSERDPKASEIYIVEGDSAGGSAKQGRDRKFQAILPLKGKILNVERARLDRMLSSDEIKALIIALGTGISENFDPSKLRYDRIIIMTDADYDGAHIRTLLLTFFYRHMKEIVDAGHIYIAQPPLFKVSYGKEKSYVYNEAEKDEVIEEFKQIRDEKKAARDAKKSIKKIENEILEESADLEEAKEISSIADAVSFSEFADLQGINVQRYKGLGEMNPDQLWETTMDPENRVLLQVKVEDAEKADEVFTMLMGSEVDPRKRFIQTHAKTVKNLDI</sequence>
<keyword evidence="7 10" id="KW-0799">Topoisomerase</keyword>
<dbReference type="InterPro" id="IPR001241">
    <property type="entry name" value="Topo_IIA"/>
</dbReference>
<dbReference type="PROSITE" id="PS50880">
    <property type="entry name" value="TOPRIM"/>
    <property type="match status" value="1"/>
</dbReference>
<dbReference type="FunFam" id="3.40.50.670:FF:000001">
    <property type="entry name" value="DNA topoisomerase 2"/>
    <property type="match status" value="1"/>
</dbReference>
<keyword evidence="6 10" id="KW-0460">Magnesium</keyword>
<evidence type="ECO:0000256" key="4">
    <source>
        <dbReference type="ARBA" id="ARBA00022741"/>
    </source>
</evidence>
<dbReference type="Proteomes" id="UP000033869">
    <property type="component" value="Unassembled WGS sequence"/>
</dbReference>
<feature type="binding site" evidence="10">
    <location>
        <position position="426"/>
    </location>
    <ligand>
        <name>Mg(2+)</name>
        <dbReference type="ChEBI" id="CHEBI:18420"/>
        <label>1</label>
        <note>catalytic</note>
    </ligand>
</feature>
<dbReference type="InterPro" id="IPR011557">
    <property type="entry name" value="GyrB"/>
</dbReference>
<dbReference type="SMART" id="SM00433">
    <property type="entry name" value="TOP2c"/>
    <property type="match status" value="1"/>
</dbReference>
<feature type="domain" description="Toprim" evidence="12">
    <location>
        <begin position="420"/>
        <end position="534"/>
    </location>
</feature>
<reference evidence="13 14" key="1">
    <citation type="journal article" date="2015" name="Nature">
        <title>rRNA introns, odd ribosomes, and small enigmatic genomes across a large radiation of phyla.</title>
        <authorList>
            <person name="Brown C.T."/>
            <person name="Hug L.A."/>
            <person name="Thomas B.C."/>
            <person name="Sharon I."/>
            <person name="Castelle C.J."/>
            <person name="Singh A."/>
            <person name="Wilkins M.J."/>
            <person name="Williams K.H."/>
            <person name="Banfield J.F."/>
        </authorList>
    </citation>
    <scope>NUCLEOTIDE SEQUENCE [LARGE SCALE GENOMIC DNA]</scope>
</reference>
<comment type="subcellular location">
    <subcellularLocation>
        <location evidence="10">Cytoplasm</location>
    </subcellularLocation>
</comment>
<dbReference type="Pfam" id="PF01751">
    <property type="entry name" value="Toprim"/>
    <property type="match status" value="1"/>
</dbReference>
<dbReference type="FunFam" id="3.30.565.10:FF:000002">
    <property type="entry name" value="DNA gyrase subunit B"/>
    <property type="match status" value="1"/>
</dbReference>
<feature type="binding site" evidence="10">
    <location>
        <position position="501"/>
    </location>
    <ligand>
        <name>Mg(2+)</name>
        <dbReference type="ChEBI" id="CHEBI:18420"/>
        <label>2</label>
    </ligand>
</feature>
<comment type="cofactor">
    <cofactor evidence="10">
        <name>Mg(2+)</name>
        <dbReference type="ChEBI" id="CHEBI:18420"/>
    </cofactor>
    <cofactor evidence="10">
        <name>Mn(2+)</name>
        <dbReference type="ChEBI" id="CHEBI:29035"/>
    </cofactor>
    <cofactor evidence="10">
        <name>Ca(2+)</name>
        <dbReference type="ChEBI" id="CHEBI:29108"/>
    </cofactor>
    <text evidence="10">Binds two Mg(2+) per subunit. The magnesium ions form salt bridges with both the protein and the DNA. Can also accept other divalent metal cations, such as Mn(2+) or Ca(2+).</text>
</comment>
<dbReference type="HAMAP" id="MF_01898">
    <property type="entry name" value="GyrB"/>
    <property type="match status" value="1"/>
</dbReference>
<feature type="binding site" evidence="10">
    <location>
        <position position="499"/>
    </location>
    <ligand>
        <name>Mg(2+)</name>
        <dbReference type="ChEBI" id="CHEBI:18420"/>
        <label>2</label>
    </ligand>
</feature>
<keyword evidence="4 10" id="KW-0547">Nucleotide-binding</keyword>
<dbReference type="EC" id="5.6.2.2" evidence="10"/>
<dbReference type="GO" id="GO:0005524">
    <property type="term" value="F:ATP binding"/>
    <property type="evidence" value="ECO:0007669"/>
    <property type="project" value="UniProtKB-UniRule"/>
</dbReference>
<dbReference type="CDD" id="cd03366">
    <property type="entry name" value="TOPRIM_TopoIIA_GyrB"/>
    <property type="match status" value="1"/>
</dbReference>
<comment type="similarity">
    <text evidence="2 10">Belongs to the type II topoisomerase GyrB family.</text>
</comment>